<dbReference type="OrthoDB" id="250531at2"/>
<evidence type="ECO:0000259" key="6">
    <source>
        <dbReference type="Pfam" id="PF08544"/>
    </source>
</evidence>
<accession>A0A0B6WX04</accession>
<name>A0A0B6WX04_9BACT</name>
<dbReference type="Gene3D" id="3.30.70.890">
    <property type="entry name" value="GHMP kinase, C-terminal domain"/>
    <property type="match status" value="1"/>
</dbReference>
<feature type="domain" description="Galactokinase N-terminal" evidence="7">
    <location>
        <begin position="42"/>
        <end position="82"/>
    </location>
</feature>
<dbReference type="InterPro" id="IPR019539">
    <property type="entry name" value="GalKase_N"/>
</dbReference>
<dbReference type="GO" id="GO:0006012">
    <property type="term" value="P:galactose metabolic process"/>
    <property type="evidence" value="ECO:0007669"/>
    <property type="project" value="UniProtKB-KW"/>
</dbReference>
<dbReference type="InterPro" id="IPR006204">
    <property type="entry name" value="GHMP_kinase_N_dom"/>
</dbReference>
<dbReference type="InterPro" id="IPR000705">
    <property type="entry name" value="Galactokinase"/>
</dbReference>
<dbReference type="PRINTS" id="PR00959">
    <property type="entry name" value="MEVGALKINASE"/>
</dbReference>
<dbReference type="PIRSF" id="PIRSF000530">
    <property type="entry name" value="Galactokinase"/>
    <property type="match status" value="1"/>
</dbReference>
<evidence type="ECO:0000256" key="2">
    <source>
        <dbReference type="ARBA" id="ARBA00022777"/>
    </source>
</evidence>
<keyword evidence="4" id="KW-0119">Carbohydrate metabolism</keyword>
<dbReference type="Gene3D" id="3.30.230.10">
    <property type="match status" value="1"/>
</dbReference>
<dbReference type="Pfam" id="PF10509">
    <property type="entry name" value="GalKase_gal_bdg"/>
    <property type="match status" value="1"/>
</dbReference>
<organism evidence="8 9">
    <name type="scientific">Pyrinomonas methylaliphatogenes</name>
    <dbReference type="NCBI Taxonomy" id="454194"/>
    <lineage>
        <taxon>Bacteria</taxon>
        <taxon>Pseudomonadati</taxon>
        <taxon>Acidobacteriota</taxon>
        <taxon>Blastocatellia</taxon>
        <taxon>Blastocatellales</taxon>
        <taxon>Pyrinomonadaceae</taxon>
        <taxon>Pyrinomonas</taxon>
    </lineage>
</organism>
<dbReference type="STRING" id="454194.PYK22_00824"/>
<keyword evidence="2 8" id="KW-0808">Transferase</keyword>
<gene>
    <name evidence="8" type="ORF">PYK22_00824</name>
</gene>
<protein>
    <submittedName>
        <fullName evidence="8">Galactokinase</fullName>
    </submittedName>
</protein>
<evidence type="ECO:0000259" key="5">
    <source>
        <dbReference type="Pfam" id="PF00288"/>
    </source>
</evidence>
<dbReference type="Proteomes" id="UP000031518">
    <property type="component" value="Unassembled WGS sequence"/>
</dbReference>
<evidence type="ECO:0000259" key="7">
    <source>
        <dbReference type="Pfam" id="PF10509"/>
    </source>
</evidence>
<evidence type="ECO:0000313" key="8">
    <source>
        <dbReference type="EMBL" id="CDM64829.1"/>
    </source>
</evidence>
<dbReference type="Pfam" id="PF00288">
    <property type="entry name" value="GHMP_kinases_N"/>
    <property type="match status" value="1"/>
</dbReference>
<dbReference type="PANTHER" id="PTHR10457:SF35">
    <property type="entry name" value="L-ARABINOKINASE"/>
    <property type="match status" value="1"/>
</dbReference>
<dbReference type="PRINTS" id="PR00473">
    <property type="entry name" value="GALCTOKINASE"/>
</dbReference>
<evidence type="ECO:0000256" key="1">
    <source>
        <dbReference type="ARBA" id="ARBA00022741"/>
    </source>
</evidence>
<dbReference type="GO" id="GO:0005829">
    <property type="term" value="C:cytosol"/>
    <property type="evidence" value="ECO:0007669"/>
    <property type="project" value="TreeGrafter"/>
</dbReference>
<reference evidence="8 9" key="1">
    <citation type="submission" date="2013-12" db="EMBL/GenBank/DDBJ databases">
        <authorList>
            <person name="Stott M."/>
        </authorList>
    </citation>
    <scope>NUCLEOTIDE SEQUENCE [LARGE SCALE GENOMIC DNA]</scope>
    <source>
        <strain evidence="8 9">K22</strain>
    </source>
</reference>
<evidence type="ECO:0000256" key="4">
    <source>
        <dbReference type="ARBA" id="ARBA00023144"/>
    </source>
</evidence>
<dbReference type="SUPFAM" id="SSF54211">
    <property type="entry name" value="Ribosomal protein S5 domain 2-like"/>
    <property type="match status" value="1"/>
</dbReference>
<feature type="domain" description="GHMP kinase C-terminal" evidence="6">
    <location>
        <begin position="384"/>
        <end position="460"/>
    </location>
</feature>
<dbReference type="EMBL" id="CBXV010000003">
    <property type="protein sequence ID" value="CDM64829.1"/>
    <property type="molecule type" value="Genomic_DNA"/>
</dbReference>
<keyword evidence="1" id="KW-0547">Nucleotide-binding</keyword>
<dbReference type="RefSeq" id="WP_060635327.1">
    <property type="nucleotide sequence ID" value="NZ_CBXV010000003.1"/>
</dbReference>
<keyword evidence="2 8" id="KW-0418">Kinase</keyword>
<evidence type="ECO:0000313" key="9">
    <source>
        <dbReference type="Proteomes" id="UP000031518"/>
    </source>
</evidence>
<dbReference type="GO" id="GO:0004335">
    <property type="term" value="F:galactokinase activity"/>
    <property type="evidence" value="ECO:0007669"/>
    <property type="project" value="InterPro"/>
</dbReference>
<reference evidence="8 9" key="2">
    <citation type="submission" date="2015-01" db="EMBL/GenBank/DDBJ databases">
        <title>Complete genome sequence of Pyrinomonas methylaliphatogenes type strain K22T.</title>
        <authorList>
            <person name="Lee K.C.Y."/>
            <person name="Power J.F."/>
            <person name="Dunfield P.F."/>
            <person name="Morgan X.C."/>
            <person name="Huttenhower C."/>
            <person name="Stott M.B."/>
        </authorList>
    </citation>
    <scope>NUCLEOTIDE SEQUENCE [LARGE SCALE GENOMIC DNA]</scope>
    <source>
        <strain evidence="8 9">K22</strain>
    </source>
</reference>
<dbReference type="InterPro" id="IPR006206">
    <property type="entry name" value="Mevalonate/galactokinase"/>
</dbReference>
<dbReference type="InterPro" id="IPR020568">
    <property type="entry name" value="Ribosomal_Su5_D2-typ_SF"/>
</dbReference>
<sequence length="488" mass="52151">MGGSGESRYAIVGGEARADALEFIAALDAFERSSARFFRAGEDVFVARAPGRLDVMGGIADYSGSLVLELPLAEATFVAVQRDRERALRIVSARSAGAWSEATVHLDEIVRDGEPVDYATARAYFARSPEDHWAAYVAGVPLALMRERGAAIDHGARLFIWSRVPEGKGVSSSAALEVAAMMAFAAAFDLDLDALELALLCQLVENVIVGAPCGAMDQVTVACGEAWKLLALLCQPAKIEGALPIPEELGFWGIDSGERHSVGGSDYTSVRVGTFMGYRIIAELAGLRVERTERPGLVRIEDRRWRGYLANLAPSEFEQHFSKHLPERIVGAEFLERYWGTSDPVTRVEPEREYAVRAPAAHAVYEHFRVRAFAELLGGASSERKLGLLGELMYQSHASYGACGLGSAGTDLLVELVREAGPVAGLYGAKITGGGSGGTVAVLGRREAERAIQAIAERFAARTGHAPQVFAGSSPGAAAFGVLRLRAS</sequence>
<dbReference type="Pfam" id="PF08544">
    <property type="entry name" value="GHMP_kinases_C"/>
    <property type="match status" value="1"/>
</dbReference>
<keyword evidence="9" id="KW-1185">Reference proteome</keyword>
<dbReference type="SUPFAM" id="SSF55060">
    <property type="entry name" value="GHMP Kinase, C-terminal domain"/>
    <property type="match status" value="1"/>
</dbReference>
<keyword evidence="3" id="KW-0067">ATP-binding</keyword>
<dbReference type="AlphaFoldDB" id="A0A0B6WX04"/>
<dbReference type="InterPro" id="IPR014721">
    <property type="entry name" value="Ribsml_uS5_D2-typ_fold_subgr"/>
</dbReference>
<dbReference type="PANTHER" id="PTHR10457">
    <property type="entry name" value="MEVALONATE KINASE/GALACTOKINASE"/>
    <property type="match status" value="1"/>
</dbReference>
<dbReference type="InterPro" id="IPR013750">
    <property type="entry name" value="GHMP_kinase_C_dom"/>
</dbReference>
<dbReference type="InterPro" id="IPR036554">
    <property type="entry name" value="GHMP_kinase_C_sf"/>
</dbReference>
<evidence type="ECO:0000256" key="3">
    <source>
        <dbReference type="ARBA" id="ARBA00022840"/>
    </source>
</evidence>
<feature type="domain" description="GHMP kinase N-terminal" evidence="5">
    <location>
        <begin position="136"/>
        <end position="224"/>
    </location>
</feature>
<proteinExistence type="predicted"/>
<dbReference type="GO" id="GO:0005524">
    <property type="term" value="F:ATP binding"/>
    <property type="evidence" value="ECO:0007669"/>
    <property type="project" value="UniProtKB-KW"/>
</dbReference>
<keyword evidence="4" id="KW-0299">Galactose metabolism</keyword>